<dbReference type="Gene3D" id="1.20.1250.40">
    <property type="match status" value="1"/>
</dbReference>
<dbReference type="SUPFAM" id="SSF47819">
    <property type="entry name" value="HRDC-like"/>
    <property type="match status" value="1"/>
</dbReference>
<dbReference type="PANTHER" id="PTHR21297">
    <property type="entry name" value="DNA-DIRECTED RNA POLYMERASE II"/>
    <property type="match status" value="1"/>
</dbReference>
<evidence type="ECO:0000256" key="6">
    <source>
        <dbReference type="ARBA" id="ARBA00072215"/>
    </source>
</evidence>
<dbReference type="InterPro" id="IPR045222">
    <property type="entry name" value="Rpb4-like"/>
</dbReference>
<comment type="caution">
    <text evidence="9">The sequence shown here is derived from an EMBL/GenBank/DDBJ whole genome shotgun (WGS) entry which is preliminary data.</text>
</comment>
<dbReference type="EMBL" id="JAODUO010000677">
    <property type="protein sequence ID" value="KAK2176169.1"/>
    <property type="molecule type" value="Genomic_DNA"/>
</dbReference>
<dbReference type="FunFam" id="1.20.1250.40:FF:000001">
    <property type="entry name" value="DNA-directed RNA polymerase II subunit RPB4"/>
    <property type="match status" value="1"/>
</dbReference>
<dbReference type="GO" id="GO:0000166">
    <property type="term" value="F:nucleotide binding"/>
    <property type="evidence" value="ECO:0007669"/>
    <property type="project" value="InterPro"/>
</dbReference>
<evidence type="ECO:0000256" key="5">
    <source>
        <dbReference type="ARBA" id="ARBA00025724"/>
    </source>
</evidence>
<evidence type="ECO:0000256" key="1">
    <source>
        <dbReference type="ARBA" id="ARBA00004123"/>
    </source>
</evidence>
<gene>
    <name evidence="9" type="ORF">NP493_677g00046</name>
</gene>
<organism evidence="9 10">
    <name type="scientific">Ridgeia piscesae</name>
    <name type="common">Tubeworm</name>
    <dbReference type="NCBI Taxonomy" id="27915"/>
    <lineage>
        <taxon>Eukaryota</taxon>
        <taxon>Metazoa</taxon>
        <taxon>Spiralia</taxon>
        <taxon>Lophotrochozoa</taxon>
        <taxon>Annelida</taxon>
        <taxon>Polychaeta</taxon>
        <taxon>Sedentaria</taxon>
        <taxon>Canalipalpata</taxon>
        <taxon>Sabellida</taxon>
        <taxon>Siboglinidae</taxon>
        <taxon>Ridgeia</taxon>
    </lineage>
</organism>
<dbReference type="InterPro" id="IPR005574">
    <property type="entry name" value="Rpb4/RPC9"/>
</dbReference>
<comment type="similarity">
    <text evidence="5">Belongs to the eukaryotic RPB4 RNA polymerase subunit family.</text>
</comment>
<sequence>MATSIPNEQQEEDASELTFPKEFENAETLLISEVQMLLEHRKQQNESAEEEQELPEVFVKTLNYTSRFTKFKNKETIGAVRSLLMQKKLHKFELASLANLCPETAEEAKALIPSLEGRFEDDEMQQILDDIQTRRSFQY</sequence>
<feature type="domain" description="RNA polymerase Rpb4/RPC9 core" evidence="8">
    <location>
        <begin position="21"/>
        <end position="138"/>
    </location>
</feature>
<evidence type="ECO:0000256" key="2">
    <source>
        <dbReference type="ARBA" id="ARBA00022478"/>
    </source>
</evidence>
<reference evidence="9" key="1">
    <citation type="journal article" date="2023" name="Mol. Biol. Evol.">
        <title>Third-Generation Sequencing Reveals the Adaptive Role of the Epigenome in Three Deep-Sea Polychaetes.</title>
        <authorList>
            <person name="Perez M."/>
            <person name="Aroh O."/>
            <person name="Sun Y."/>
            <person name="Lan Y."/>
            <person name="Juniper S.K."/>
            <person name="Young C.R."/>
            <person name="Angers B."/>
            <person name="Qian P.Y."/>
        </authorList>
    </citation>
    <scope>NUCLEOTIDE SEQUENCE</scope>
    <source>
        <strain evidence="9">R07B-5</strain>
    </source>
</reference>
<dbReference type="GO" id="GO:0006352">
    <property type="term" value="P:DNA-templated transcription initiation"/>
    <property type="evidence" value="ECO:0007669"/>
    <property type="project" value="InterPro"/>
</dbReference>
<dbReference type="SMART" id="SM00657">
    <property type="entry name" value="RPOL4c"/>
    <property type="match status" value="1"/>
</dbReference>
<proteinExistence type="inferred from homology"/>
<dbReference type="InterPro" id="IPR006590">
    <property type="entry name" value="RNA_pol_Rpb4/RPC9_core"/>
</dbReference>
<name>A0AAD9NQW6_RIDPI</name>
<dbReference type="Proteomes" id="UP001209878">
    <property type="component" value="Unassembled WGS sequence"/>
</dbReference>
<protein>
    <recommendedName>
        <fullName evidence="6">DNA-directed RNA polymerase II subunit RPB4</fullName>
    </recommendedName>
    <alternativeName>
        <fullName evidence="7">DNA-directed RNA polymerase II subunit rpb4</fullName>
    </alternativeName>
</protein>
<comment type="subcellular location">
    <subcellularLocation>
        <location evidence="1">Nucleus</location>
    </subcellularLocation>
</comment>
<dbReference type="InterPro" id="IPR038324">
    <property type="entry name" value="Rpb4/RPC9_sf"/>
</dbReference>
<dbReference type="AlphaFoldDB" id="A0AAD9NQW6"/>
<evidence type="ECO:0000313" key="10">
    <source>
        <dbReference type="Proteomes" id="UP001209878"/>
    </source>
</evidence>
<accession>A0AAD9NQW6</accession>
<evidence type="ECO:0000259" key="8">
    <source>
        <dbReference type="SMART" id="SM00657"/>
    </source>
</evidence>
<keyword evidence="4" id="KW-0539">Nucleus</keyword>
<dbReference type="Pfam" id="PF03874">
    <property type="entry name" value="RNA_pol_Rpb4"/>
    <property type="match status" value="1"/>
</dbReference>
<keyword evidence="10" id="KW-1185">Reference proteome</keyword>
<keyword evidence="3" id="KW-0804">Transcription</keyword>
<evidence type="ECO:0000256" key="4">
    <source>
        <dbReference type="ARBA" id="ARBA00023242"/>
    </source>
</evidence>
<evidence type="ECO:0000256" key="7">
    <source>
        <dbReference type="ARBA" id="ARBA00073914"/>
    </source>
</evidence>
<dbReference type="GO" id="GO:0000428">
    <property type="term" value="C:DNA-directed RNA polymerase complex"/>
    <property type="evidence" value="ECO:0007669"/>
    <property type="project" value="UniProtKB-KW"/>
</dbReference>
<dbReference type="GO" id="GO:0005654">
    <property type="term" value="C:nucleoplasm"/>
    <property type="evidence" value="ECO:0007669"/>
    <property type="project" value="UniProtKB-ARBA"/>
</dbReference>
<evidence type="ECO:0000256" key="3">
    <source>
        <dbReference type="ARBA" id="ARBA00023163"/>
    </source>
</evidence>
<dbReference type="InterPro" id="IPR010997">
    <property type="entry name" value="HRDC-like_sf"/>
</dbReference>
<evidence type="ECO:0000313" key="9">
    <source>
        <dbReference type="EMBL" id="KAK2176169.1"/>
    </source>
</evidence>
<keyword evidence="2" id="KW-0240">DNA-directed RNA polymerase</keyword>